<dbReference type="Proteomes" id="UP000256520">
    <property type="component" value="Unassembled WGS sequence"/>
</dbReference>
<proteinExistence type="predicted"/>
<protein>
    <submittedName>
        <fullName evidence="1">Uncharacterized protein</fullName>
    </submittedName>
</protein>
<dbReference type="RefSeq" id="WP_115749068.1">
    <property type="nucleotide sequence ID" value="NZ_PIOD01000006.1"/>
</dbReference>
<dbReference type="EMBL" id="PIOD01000006">
    <property type="protein sequence ID" value="RDW19719.1"/>
    <property type="molecule type" value="Genomic_DNA"/>
</dbReference>
<comment type="caution">
    <text evidence="1">The sequence shown here is derived from an EMBL/GenBank/DDBJ whole genome shotgun (WGS) entry which is preliminary data.</text>
</comment>
<evidence type="ECO:0000313" key="2">
    <source>
        <dbReference type="Proteomes" id="UP000256520"/>
    </source>
</evidence>
<organism evidence="1 2">
    <name type="scientific">Oceanobacillus chungangensis</name>
    <dbReference type="NCBI Taxonomy" id="1229152"/>
    <lineage>
        <taxon>Bacteria</taxon>
        <taxon>Bacillati</taxon>
        <taxon>Bacillota</taxon>
        <taxon>Bacilli</taxon>
        <taxon>Bacillales</taxon>
        <taxon>Bacillaceae</taxon>
        <taxon>Oceanobacillus</taxon>
    </lineage>
</organism>
<gene>
    <name evidence="1" type="ORF">CWR45_06485</name>
</gene>
<dbReference type="OrthoDB" id="6399948at2"/>
<sequence length="224" mass="26018">MTIKSTNIVLFPDRVQEELFETLDDVFYYAITYFKEQINSIIESLFSGMKISSQLEDEIFSQLIYWSTYCLPIGAKKETIYQHYLQANKEIFEYRSLKVREVLASWLHLNPSFYYVEKSDSLSGRVFVLLDVFNEQSKIVCIYNRKFQAPKRGELISGLLMPMGDDTYTTLGGLIHLPGNNIEHVVNEMIAYAIKHRLGTSLENRRMLYPVLLLIALKQMASDK</sequence>
<reference evidence="2" key="1">
    <citation type="submission" date="2017-11" db="EMBL/GenBank/DDBJ databases">
        <authorList>
            <person name="Zhu W."/>
        </authorList>
    </citation>
    <scope>NUCLEOTIDE SEQUENCE [LARGE SCALE GENOMIC DNA]</scope>
    <source>
        <strain evidence="2">CAU 1051</strain>
    </source>
</reference>
<accession>A0A3D8PX56</accession>
<name>A0A3D8PX56_9BACI</name>
<dbReference type="AlphaFoldDB" id="A0A3D8PX56"/>
<evidence type="ECO:0000313" key="1">
    <source>
        <dbReference type="EMBL" id="RDW19719.1"/>
    </source>
</evidence>
<keyword evidence="2" id="KW-1185">Reference proteome</keyword>